<evidence type="ECO:0000256" key="1">
    <source>
        <dbReference type="SAM" id="Coils"/>
    </source>
</evidence>
<proteinExistence type="predicted"/>
<feature type="coiled-coil region" evidence="1">
    <location>
        <begin position="315"/>
        <end position="349"/>
    </location>
</feature>
<feature type="compositionally biased region" description="Acidic residues" evidence="2">
    <location>
        <begin position="7"/>
        <end position="18"/>
    </location>
</feature>
<reference evidence="3" key="1">
    <citation type="submission" date="2021-11" db="EMBL/GenBank/DDBJ databases">
        <authorList>
            <consortium name="Genoscope - CEA"/>
            <person name="William W."/>
        </authorList>
    </citation>
    <scope>NUCLEOTIDE SEQUENCE</scope>
</reference>
<feature type="coiled-coil region" evidence="1">
    <location>
        <begin position="37"/>
        <end position="71"/>
    </location>
</feature>
<keyword evidence="1" id="KW-0175">Coiled coil</keyword>
<feature type="region of interest" description="Disordered" evidence="2">
    <location>
        <begin position="236"/>
        <end position="303"/>
    </location>
</feature>
<feature type="region of interest" description="Disordered" evidence="2">
    <location>
        <begin position="109"/>
        <end position="133"/>
    </location>
</feature>
<accession>A0A8J2SJJ6</accession>
<name>A0A8J2SJJ6_9STRA</name>
<dbReference type="AlphaFoldDB" id="A0A8J2SJJ6"/>
<keyword evidence="4" id="KW-1185">Reference proteome</keyword>
<protein>
    <submittedName>
        <fullName evidence="3">Uncharacterized protein</fullName>
    </submittedName>
</protein>
<comment type="caution">
    <text evidence="3">The sequence shown here is derived from an EMBL/GenBank/DDBJ whole genome shotgun (WGS) entry which is preliminary data.</text>
</comment>
<dbReference type="EMBL" id="CAKKNE010000004">
    <property type="protein sequence ID" value="CAH0373070.1"/>
    <property type="molecule type" value="Genomic_DNA"/>
</dbReference>
<feature type="region of interest" description="Disordered" evidence="2">
    <location>
        <begin position="1"/>
        <end position="30"/>
    </location>
</feature>
<feature type="coiled-coil region" evidence="1">
    <location>
        <begin position="150"/>
        <end position="184"/>
    </location>
</feature>
<sequence>MPVPMGDETDDEIDDGEDEPIRRGSADMIPAEMRETTQELRRQLQIEKQVARDAERERDEVLRELRAMRAEQAARYDRLAALKAKLAKDPENPRPTVSDRVAALRAEAREKTAQLAQAHDRDPSLDDLEAGVTSMQVGQKRARIGIEERKDVAERDYASLGARVQELDETVAELRRQLETEKKANHEALVTCMRGRTKAEEYNKVLVKLVAAYERVTPPEKIAPIAARIWARAPTVPGGAATAPESDEADPGDKRPVPPGQEAQKVKKPKLAAPTPSGMELAETCLDRDAAPEKPTTVSSDERIRAVEDRLAKQASRHEREMEALHVACDAAEARARKLEEQLKNRADRALGDDTE</sequence>
<dbReference type="Proteomes" id="UP000789595">
    <property type="component" value="Unassembled WGS sequence"/>
</dbReference>
<dbReference type="OrthoDB" id="10039644at2759"/>
<organism evidence="3 4">
    <name type="scientific">Pelagomonas calceolata</name>
    <dbReference type="NCBI Taxonomy" id="35677"/>
    <lineage>
        <taxon>Eukaryota</taxon>
        <taxon>Sar</taxon>
        <taxon>Stramenopiles</taxon>
        <taxon>Ochrophyta</taxon>
        <taxon>Pelagophyceae</taxon>
        <taxon>Pelagomonadales</taxon>
        <taxon>Pelagomonadaceae</taxon>
        <taxon>Pelagomonas</taxon>
    </lineage>
</organism>
<evidence type="ECO:0000313" key="3">
    <source>
        <dbReference type="EMBL" id="CAH0373070.1"/>
    </source>
</evidence>
<feature type="compositionally biased region" description="Basic and acidic residues" evidence="2">
    <location>
        <begin position="109"/>
        <end position="124"/>
    </location>
</feature>
<gene>
    <name evidence="3" type="ORF">PECAL_4P02410</name>
</gene>
<evidence type="ECO:0000313" key="4">
    <source>
        <dbReference type="Proteomes" id="UP000789595"/>
    </source>
</evidence>
<evidence type="ECO:0000256" key="2">
    <source>
        <dbReference type="SAM" id="MobiDB-lite"/>
    </source>
</evidence>